<dbReference type="Proteomes" id="UP000184395">
    <property type="component" value="Unassembled WGS sequence"/>
</dbReference>
<evidence type="ECO:0000313" key="1">
    <source>
        <dbReference type="EMBL" id="SHL07134.1"/>
    </source>
</evidence>
<organism evidence="1 2">
    <name type="scientific">Paraburkholderia terricola</name>
    <dbReference type="NCBI Taxonomy" id="169427"/>
    <lineage>
        <taxon>Bacteria</taxon>
        <taxon>Pseudomonadati</taxon>
        <taxon>Pseudomonadota</taxon>
        <taxon>Betaproteobacteria</taxon>
        <taxon>Burkholderiales</taxon>
        <taxon>Burkholderiaceae</taxon>
        <taxon>Paraburkholderia</taxon>
    </lineage>
</organism>
<dbReference type="OrthoDB" id="7067607at2"/>
<reference evidence="1 2" key="1">
    <citation type="submission" date="2016-11" db="EMBL/GenBank/DDBJ databases">
        <authorList>
            <person name="Jaros S."/>
            <person name="Januszkiewicz K."/>
            <person name="Wedrychowicz H."/>
        </authorList>
    </citation>
    <scope>NUCLEOTIDE SEQUENCE [LARGE SCALE GENOMIC DNA]</scope>
    <source>
        <strain evidence="1 2">LMG 20594</strain>
    </source>
</reference>
<sequence>MSTVPQEISKETVFGWFQHAILDRQNDVLPFFREKGGWENCFKLWMSGQLRQLPGHPEVRCEQHIYGNAREAVDLLVETRTVPPQFICIELKAESFFHSAKQERVNAEHVFFQSFENDLRKLRRVQLQNALGLAVAICITGSAAGPLETRGYQSEVLSLNDRTNVTIFISDCDRIASDTGW</sequence>
<proteinExistence type="predicted"/>
<protein>
    <submittedName>
        <fullName evidence="1">Uncharacterized protein</fullName>
    </submittedName>
</protein>
<evidence type="ECO:0000313" key="2">
    <source>
        <dbReference type="Proteomes" id="UP000184395"/>
    </source>
</evidence>
<name>A0A1M6XME1_9BURK</name>
<accession>A0A1M6XME1</accession>
<dbReference type="EMBL" id="FRAB01000057">
    <property type="protein sequence ID" value="SHL07134.1"/>
    <property type="molecule type" value="Genomic_DNA"/>
</dbReference>
<dbReference type="AlphaFoldDB" id="A0A1M6XME1"/>
<dbReference type="RefSeq" id="WP_073432337.1">
    <property type="nucleotide sequence ID" value="NZ_CADFGY010000049.1"/>
</dbReference>
<gene>
    <name evidence="1" type="ORF">SAMN05192548_105736</name>
</gene>